<keyword evidence="1" id="KW-0694">RNA-binding</keyword>
<feature type="non-terminal residue" evidence="4">
    <location>
        <position position="1"/>
    </location>
</feature>
<dbReference type="EMBL" id="JAAAIL010004036">
    <property type="protein sequence ID" value="KAG0248547.1"/>
    <property type="molecule type" value="Genomic_DNA"/>
</dbReference>
<feature type="compositionally biased region" description="Acidic residues" evidence="2">
    <location>
        <begin position="1"/>
        <end position="16"/>
    </location>
</feature>
<dbReference type="GO" id="GO:0003723">
    <property type="term" value="F:RNA binding"/>
    <property type="evidence" value="ECO:0007669"/>
    <property type="project" value="UniProtKB-UniRule"/>
</dbReference>
<evidence type="ECO:0000313" key="4">
    <source>
        <dbReference type="EMBL" id="KAG0248547.1"/>
    </source>
</evidence>
<evidence type="ECO:0000256" key="1">
    <source>
        <dbReference type="PROSITE-ProRule" id="PRU00266"/>
    </source>
</evidence>
<feature type="non-terminal residue" evidence="4">
    <location>
        <position position="281"/>
    </location>
</feature>
<dbReference type="GO" id="GO:0016891">
    <property type="term" value="F:RNA endonuclease activity producing 5'-phosphomonoesters, hydrolytic mechanism"/>
    <property type="evidence" value="ECO:0007669"/>
    <property type="project" value="InterPro"/>
</dbReference>
<dbReference type="Proteomes" id="UP001194580">
    <property type="component" value="Unassembled WGS sequence"/>
</dbReference>
<dbReference type="SMART" id="SM00358">
    <property type="entry name" value="DSRM"/>
    <property type="match status" value="1"/>
</dbReference>
<protein>
    <submittedName>
        <fullName evidence="4">Kanadaptin</fullName>
    </submittedName>
</protein>
<evidence type="ECO:0000259" key="3">
    <source>
        <dbReference type="PROSITE" id="PS50137"/>
    </source>
</evidence>
<organism evidence="4 5">
    <name type="scientific">Linnemannia exigua</name>
    <dbReference type="NCBI Taxonomy" id="604196"/>
    <lineage>
        <taxon>Eukaryota</taxon>
        <taxon>Fungi</taxon>
        <taxon>Fungi incertae sedis</taxon>
        <taxon>Mucoromycota</taxon>
        <taxon>Mortierellomycotina</taxon>
        <taxon>Mortierellomycetes</taxon>
        <taxon>Mortierellales</taxon>
        <taxon>Mortierellaceae</taxon>
        <taxon>Linnemannia</taxon>
    </lineage>
</organism>
<dbReference type="PROSITE" id="PS50137">
    <property type="entry name" value="DS_RBD"/>
    <property type="match status" value="1"/>
</dbReference>
<evidence type="ECO:0000313" key="5">
    <source>
        <dbReference type="Proteomes" id="UP001194580"/>
    </source>
</evidence>
<dbReference type="Pfam" id="PF03368">
    <property type="entry name" value="Dicer_dimer"/>
    <property type="match status" value="1"/>
</dbReference>
<evidence type="ECO:0000256" key="2">
    <source>
        <dbReference type="SAM" id="MobiDB-lite"/>
    </source>
</evidence>
<sequence length="281" mass="30404">GMAPDAVEEDDMDEAGIQDGSGPRRQVDPDASYRKDPKKALRHYLESRGYSCEYEVEESGPGHAREYTARIRLPIETSMGAVYGQATTGKRREAEREAALDACIQLDSRGMLNNKSASSEGSSHSRAPKVENSDDDDDDDFYDRTAKKKKPTSKTSSTQKADTYDTLLEKHTLLLSQISLLETQIENYDANAAAQKQLEEAGDLDAYMASLDREKASSGGSGSGSGTKESKGKLQQTLAGMKKEAKRLVMLIEYTKPVDIMAKIGPGPTATAVAAATTAVH</sequence>
<feature type="compositionally biased region" description="Basic and acidic residues" evidence="2">
    <location>
        <begin position="25"/>
        <end position="39"/>
    </location>
</feature>
<dbReference type="SUPFAM" id="SSF54768">
    <property type="entry name" value="dsRNA-binding domain-like"/>
    <property type="match status" value="1"/>
</dbReference>
<feature type="region of interest" description="Disordered" evidence="2">
    <location>
        <begin position="109"/>
        <end position="161"/>
    </location>
</feature>
<dbReference type="CDD" id="cd19856">
    <property type="entry name" value="DSRM_Kanadaptin"/>
    <property type="match status" value="1"/>
</dbReference>
<comment type="caution">
    <text evidence="4">The sequence shown here is derived from an EMBL/GenBank/DDBJ whole genome shotgun (WGS) entry which is preliminary data.</text>
</comment>
<keyword evidence="5" id="KW-1185">Reference proteome</keyword>
<reference evidence="4" key="1">
    <citation type="journal article" date="2020" name="Fungal Divers.">
        <title>Resolving the Mortierellaceae phylogeny through synthesis of multi-gene phylogenetics and phylogenomics.</title>
        <authorList>
            <person name="Vandepol N."/>
            <person name="Liber J."/>
            <person name="Desiro A."/>
            <person name="Na H."/>
            <person name="Kennedy M."/>
            <person name="Barry K."/>
            <person name="Grigoriev I.V."/>
            <person name="Miller A.N."/>
            <person name="O'Donnell K."/>
            <person name="Stajich J.E."/>
            <person name="Bonito G."/>
        </authorList>
    </citation>
    <scope>NUCLEOTIDE SEQUENCE</scope>
    <source>
        <strain evidence="4">NRRL 28262</strain>
    </source>
</reference>
<name>A0AAD4D1J4_9FUNG</name>
<dbReference type="AlphaFoldDB" id="A0AAD4D1J4"/>
<dbReference type="InterPro" id="IPR005034">
    <property type="entry name" value="Dicer_dimerisation"/>
</dbReference>
<feature type="compositionally biased region" description="Low complexity" evidence="2">
    <location>
        <begin position="116"/>
        <end position="125"/>
    </location>
</feature>
<feature type="domain" description="DRBM" evidence="3">
    <location>
        <begin position="36"/>
        <end position="108"/>
    </location>
</feature>
<feature type="region of interest" description="Disordered" evidence="2">
    <location>
        <begin position="1"/>
        <end position="39"/>
    </location>
</feature>
<dbReference type="Gene3D" id="3.30.160.20">
    <property type="match status" value="1"/>
</dbReference>
<accession>A0AAD4D1J4</accession>
<gene>
    <name evidence="4" type="primary">SLC4A1AP_2</name>
    <name evidence="4" type="ORF">BGZ95_008006</name>
</gene>
<proteinExistence type="predicted"/>
<dbReference type="InterPro" id="IPR014720">
    <property type="entry name" value="dsRBD_dom"/>
</dbReference>
<feature type="region of interest" description="Disordered" evidence="2">
    <location>
        <begin position="213"/>
        <end position="234"/>
    </location>
</feature>